<feature type="non-terminal residue" evidence="7">
    <location>
        <position position="293"/>
    </location>
</feature>
<reference evidence="7 8" key="1">
    <citation type="submission" date="2019-09" db="EMBL/GenBank/DDBJ databases">
        <title>Bird 10,000 Genomes (B10K) Project - Family phase.</title>
        <authorList>
            <person name="Zhang G."/>
        </authorList>
    </citation>
    <scope>NUCLEOTIDE SEQUENCE [LARGE SCALE GENOMIC DNA]</scope>
    <source>
        <strain evidence="7">B10K-DU-001-02</strain>
        <tissue evidence="7">Muscle</tissue>
    </source>
</reference>
<dbReference type="SMART" id="SM00028">
    <property type="entry name" value="TPR"/>
    <property type="match status" value="3"/>
</dbReference>
<dbReference type="EC" id="5.2.1.8" evidence="4"/>
<comment type="caution">
    <text evidence="7">The sequence shown here is derived from an EMBL/GenBank/DDBJ whole genome shotgun (WGS) entry which is preliminary data.</text>
</comment>
<dbReference type="GO" id="GO:0007283">
    <property type="term" value="P:spermatogenesis"/>
    <property type="evidence" value="ECO:0007669"/>
    <property type="project" value="TreeGrafter"/>
</dbReference>
<dbReference type="PROSITE" id="PS50059">
    <property type="entry name" value="FKBP_PPIASE"/>
    <property type="match status" value="1"/>
</dbReference>
<dbReference type="Proteomes" id="UP000591535">
    <property type="component" value="Unassembled WGS sequence"/>
</dbReference>
<evidence type="ECO:0000256" key="1">
    <source>
        <dbReference type="ARBA" id="ARBA00009648"/>
    </source>
</evidence>
<dbReference type="InterPro" id="IPR046357">
    <property type="entry name" value="PPIase_dom_sf"/>
</dbReference>
<dbReference type="GO" id="GO:0005737">
    <property type="term" value="C:cytoplasm"/>
    <property type="evidence" value="ECO:0007669"/>
    <property type="project" value="TreeGrafter"/>
</dbReference>
<accession>A0A7K8ZRS5</accession>
<gene>
    <name evidence="7" type="primary">Fkbp6</name>
    <name evidence="7" type="ORF">GRAVAR_R09762</name>
</gene>
<feature type="repeat" description="TPR" evidence="5">
    <location>
        <begin position="191"/>
        <end position="224"/>
    </location>
</feature>
<dbReference type="GO" id="GO:0003755">
    <property type="term" value="F:peptidyl-prolyl cis-trans isomerase activity"/>
    <property type="evidence" value="ECO:0007669"/>
    <property type="project" value="UniProtKB-KW"/>
</dbReference>
<keyword evidence="3 5" id="KW-0802">TPR repeat</keyword>
<keyword evidence="4 7" id="KW-0413">Isomerase</keyword>
<dbReference type="GO" id="GO:0051879">
    <property type="term" value="F:Hsp90 protein binding"/>
    <property type="evidence" value="ECO:0007669"/>
    <property type="project" value="TreeGrafter"/>
</dbReference>
<dbReference type="InterPro" id="IPR001179">
    <property type="entry name" value="PPIase_FKBP_dom"/>
</dbReference>
<dbReference type="InterPro" id="IPR011990">
    <property type="entry name" value="TPR-like_helical_dom_sf"/>
</dbReference>
<dbReference type="InterPro" id="IPR019734">
    <property type="entry name" value="TPR_rpt"/>
</dbReference>
<proteinExistence type="inferred from homology"/>
<keyword evidence="8" id="KW-1185">Reference proteome</keyword>
<evidence type="ECO:0000313" key="7">
    <source>
        <dbReference type="EMBL" id="NXG18501.1"/>
    </source>
</evidence>
<dbReference type="AlphaFoldDB" id="A0A7K8ZRS5"/>
<organism evidence="7 8">
    <name type="scientific">Grallaria varia</name>
    <name type="common">variegated antpitta</name>
    <dbReference type="NCBI Taxonomy" id="117165"/>
    <lineage>
        <taxon>Eukaryota</taxon>
        <taxon>Metazoa</taxon>
        <taxon>Chordata</taxon>
        <taxon>Craniata</taxon>
        <taxon>Vertebrata</taxon>
        <taxon>Euteleostomi</taxon>
        <taxon>Archelosauria</taxon>
        <taxon>Archosauria</taxon>
        <taxon>Dinosauria</taxon>
        <taxon>Saurischia</taxon>
        <taxon>Theropoda</taxon>
        <taxon>Coelurosauria</taxon>
        <taxon>Aves</taxon>
        <taxon>Neognathae</taxon>
        <taxon>Neoaves</taxon>
        <taxon>Telluraves</taxon>
        <taxon>Australaves</taxon>
        <taxon>Passeriformes</taxon>
        <taxon>Formicariidae</taxon>
        <taxon>Grallaria</taxon>
    </lineage>
</organism>
<feature type="domain" description="PPIase FKBP-type" evidence="6">
    <location>
        <begin position="26"/>
        <end position="115"/>
    </location>
</feature>
<dbReference type="Gene3D" id="1.25.40.10">
    <property type="entry name" value="Tetratricopeptide repeat domain"/>
    <property type="match status" value="1"/>
</dbReference>
<protein>
    <recommendedName>
        <fullName evidence="4">peptidylprolyl isomerase</fullName>
        <ecNumber evidence="4">5.2.1.8</ecNumber>
    </recommendedName>
</protein>
<dbReference type="SUPFAM" id="SSF48452">
    <property type="entry name" value="TPR-like"/>
    <property type="match status" value="1"/>
</dbReference>
<evidence type="ECO:0000313" key="8">
    <source>
        <dbReference type="Proteomes" id="UP000591535"/>
    </source>
</evidence>
<dbReference type="GO" id="GO:0034587">
    <property type="term" value="P:piRNA processing"/>
    <property type="evidence" value="ECO:0007669"/>
    <property type="project" value="TreeGrafter"/>
</dbReference>
<name>A0A7K8ZRS5_9PASS</name>
<dbReference type="Pfam" id="PF00254">
    <property type="entry name" value="FKBP_C"/>
    <property type="match status" value="1"/>
</dbReference>
<dbReference type="PANTHER" id="PTHR46674:SF1">
    <property type="entry name" value="INACTIVE PEPTIDYL-PROLYL CIS-TRANS ISOMERASE FKBP6"/>
    <property type="match status" value="1"/>
</dbReference>
<evidence type="ECO:0000256" key="5">
    <source>
        <dbReference type="PROSITE-ProRule" id="PRU00339"/>
    </source>
</evidence>
<evidence type="ECO:0000256" key="3">
    <source>
        <dbReference type="ARBA" id="ARBA00022803"/>
    </source>
</evidence>
<evidence type="ECO:0000259" key="6">
    <source>
        <dbReference type="PROSITE" id="PS50059"/>
    </source>
</evidence>
<dbReference type="InterPro" id="IPR042282">
    <property type="entry name" value="FKBP6/shu"/>
</dbReference>
<dbReference type="Gene3D" id="3.10.50.40">
    <property type="match status" value="1"/>
</dbReference>
<keyword evidence="2" id="KW-0677">Repeat</keyword>
<evidence type="ECO:0000256" key="4">
    <source>
        <dbReference type="PROSITE-ProRule" id="PRU00277"/>
    </source>
</evidence>
<dbReference type="PROSITE" id="PS50005">
    <property type="entry name" value="TPR"/>
    <property type="match status" value="1"/>
</dbReference>
<comment type="catalytic activity">
    <reaction evidence="4">
        <text>[protein]-peptidylproline (omega=180) = [protein]-peptidylproline (omega=0)</text>
        <dbReference type="Rhea" id="RHEA:16237"/>
        <dbReference type="Rhea" id="RHEA-COMP:10747"/>
        <dbReference type="Rhea" id="RHEA-COMP:10748"/>
        <dbReference type="ChEBI" id="CHEBI:83833"/>
        <dbReference type="ChEBI" id="CHEBI:83834"/>
        <dbReference type="EC" id="5.2.1.8"/>
    </reaction>
</comment>
<dbReference type="EMBL" id="VWZG01005477">
    <property type="protein sequence ID" value="NXG18501.1"/>
    <property type="molecule type" value="Genomic_DNA"/>
</dbReference>
<evidence type="ECO:0000256" key="2">
    <source>
        <dbReference type="ARBA" id="ARBA00022737"/>
    </source>
</evidence>
<dbReference type="SUPFAM" id="SSF54534">
    <property type="entry name" value="FKBP-like"/>
    <property type="match status" value="1"/>
</dbReference>
<feature type="non-terminal residue" evidence="7">
    <location>
        <position position="1"/>
    </location>
</feature>
<comment type="similarity">
    <text evidence="1">Belongs to the FKBP6 family.</text>
</comment>
<sequence length="293" mass="33298">VQHLTSDGGVCKTLLRAGSGQRVPPDASVAVRYAGYLGNWKSFFCSNMHDKDPKLMKLGKDITLLGLELGLLSMAKGEVAHFSFAPCYAYGQRGCPPRIPPDSTVFFEVEVLDFIDSAECDAFFELREEQQDMFPLEKVLKVAATEREFGNYYFHKQNFRVAKRRYKRALSILDRSSSSEAEQNQINTSKVLLLLNLSLTYLKLEHPKQALKYGEMALKMDPGNAKALFRCGQACLLMRDYSKSRDFLVRAQCVQPFNRDINNALKNLARSCTEYMAMQEEMCCRMFGRLRSS</sequence>
<dbReference type="PANTHER" id="PTHR46674">
    <property type="entry name" value="INACTIVE PEPTIDYL-PROLYL CIS-TRANS ISOMERASE FKBP6"/>
    <property type="match status" value="1"/>
</dbReference>
<keyword evidence="4" id="KW-0697">Rotamase</keyword>